<name>A0ACC6U881_9BURK</name>
<keyword evidence="1" id="KW-0808">Transferase</keyword>
<sequence length="296" mass="33500">MTALPSPIRQRKRIARLCICCQGDRLNRSPAILMPFVANRVFGWEPVEVTADWGFRDIQPGHAYPLCNSVQCADCGALFLDIRFDDEEMAALYTDYRGEAYTDLRDRFEPGYKARNQIYVDGSFYIPQIEAFLERYVRGTPRLLDWGGDTGLNTPFRSRCALHHVYDISGKPVVDGAVRVDKTVIGATGYDLIVFSNVLEHVPHPIDTLAEIAAEMRQDTLLYVEVPHEDLMRANRGSLDINRQRRHWHEHINFFSEASIEPLLNASGLEAVEVAEHAVGAGGRQAHVFSIVCKRR</sequence>
<protein>
    <submittedName>
        <fullName evidence="1">Class I SAM-dependent methyltransferase</fullName>
        <ecNumber evidence="1">2.1.1.-</ecNumber>
    </submittedName>
</protein>
<comment type="caution">
    <text evidence="1">The sequence shown here is derived from an EMBL/GenBank/DDBJ whole genome shotgun (WGS) entry which is preliminary data.</text>
</comment>
<organism evidence="1 2">
    <name type="scientific">Paraburkholderia phymatum</name>
    <dbReference type="NCBI Taxonomy" id="148447"/>
    <lineage>
        <taxon>Bacteria</taxon>
        <taxon>Pseudomonadati</taxon>
        <taxon>Pseudomonadota</taxon>
        <taxon>Betaproteobacteria</taxon>
        <taxon>Burkholderiales</taxon>
        <taxon>Burkholderiaceae</taxon>
        <taxon>Paraburkholderia</taxon>
    </lineage>
</organism>
<keyword evidence="2" id="KW-1185">Reference proteome</keyword>
<dbReference type="EC" id="2.1.1.-" evidence="1"/>
<dbReference type="EMBL" id="JBFRCH010000025">
    <property type="protein sequence ID" value="MEX3935920.1"/>
    <property type="molecule type" value="Genomic_DNA"/>
</dbReference>
<keyword evidence="1" id="KW-0489">Methyltransferase</keyword>
<accession>A0ACC6U881</accession>
<dbReference type="Proteomes" id="UP001558850">
    <property type="component" value="Unassembled WGS sequence"/>
</dbReference>
<reference evidence="1" key="1">
    <citation type="submission" date="2024-07" db="EMBL/GenBank/DDBJ databases">
        <title>A survey of Mimosa microsymbionts across Brazilian biomes reveals a high diversity of Paraburkholderia nodulating endemic species, but also that Cupriavidus is common as a symbiont of widespread species.</title>
        <authorList>
            <person name="Rouws L."/>
            <person name="Barauna A."/>
            <person name="Beukes C."/>
            <person name="Rouws J.R.C."/>
            <person name="De Faria S.M."/>
            <person name="Gross E."/>
            <person name="Bueno Dos Reis Junior F."/>
            <person name="Simon M.F."/>
            <person name="Maluk M."/>
            <person name="Odee D.W."/>
            <person name="Kenicer G."/>
            <person name="Young J.P.W."/>
            <person name="Reis V.M."/>
            <person name="Zilli J."/>
            <person name="James E.K."/>
        </authorList>
    </citation>
    <scope>NUCLEOTIDE SEQUENCE</scope>
    <source>
        <strain evidence="1">EG181B</strain>
    </source>
</reference>
<gene>
    <name evidence="1" type="ORF">AB4Y32_29715</name>
</gene>
<evidence type="ECO:0000313" key="2">
    <source>
        <dbReference type="Proteomes" id="UP001558850"/>
    </source>
</evidence>
<evidence type="ECO:0000313" key="1">
    <source>
        <dbReference type="EMBL" id="MEX3935920.1"/>
    </source>
</evidence>
<proteinExistence type="predicted"/>